<dbReference type="InterPro" id="IPR045237">
    <property type="entry name" value="COPS7/eIF3m"/>
</dbReference>
<organism evidence="8">
    <name type="scientific">Coccolithus braarudii</name>
    <dbReference type="NCBI Taxonomy" id="221442"/>
    <lineage>
        <taxon>Eukaryota</taxon>
        <taxon>Haptista</taxon>
        <taxon>Haptophyta</taxon>
        <taxon>Prymnesiophyceae</taxon>
        <taxon>Coccolithales</taxon>
        <taxon>Coccolithaceae</taxon>
        <taxon>Coccolithus</taxon>
    </lineage>
</organism>
<feature type="compositionally biased region" description="Low complexity" evidence="6">
    <location>
        <begin position="33"/>
        <end position="44"/>
    </location>
</feature>
<protein>
    <recommendedName>
        <fullName evidence="5">Eukaryotic translation initiation factor 3 subunit M</fullName>
        <shortName evidence="5">eIF3m</shortName>
    </recommendedName>
</protein>
<dbReference type="PANTHER" id="PTHR15350:SF2">
    <property type="entry name" value="EUKARYOTIC TRANSLATION INITIATION FACTOR 3 SUBUNIT M"/>
    <property type="match status" value="1"/>
</dbReference>
<dbReference type="InterPro" id="IPR040750">
    <property type="entry name" value="eIF3m_C_helix"/>
</dbReference>
<dbReference type="Pfam" id="PF18005">
    <property type="entry name" value="eIF3m_C_helix"/>
    <property type="match status" value="1"/>
</dbReference>
<name>A0A7S0PW65_9EUKA</name>
<evidence type="ECO:0000259" key="7">
    <source>
        <dbReference type="PROSITE" id="PS50250"/>
    </source>
</evidence>
<dbReference type="EMBL" id="HBEY01009832">
    <property type="protein sequence ID" value="CAD8601418.1"/>
    <property type="molecule type" value="Transcribed_RNA"/>
</dbReference>
<feature type="region of interest" description="Disordered" evidence="6">
    <location>
        <begin position="28"/>
        <end position="47"/>
    </location>
</feature>
<proteinExistence type="inferred from homology"/>
<feature type="domain" description="PCI" evidence="7">
    <location>
        <begin position="208"/>
        <end position="379"/>
    </location>
</feature>
<keyword evidence="4 5" id="KW-0648">Protein biosynthesis</keyword>
<reference evidence="8" key="1">
    <citation type="submission" date="2021-01" db="EMBL/GenBank/DDBJ databases">
        <authorList>
            <person name="Corre E."/>
            <person name="Pelletier E."/>
            <person name="Niang G."/>
            <person name="Scheremetjew M."/>
            <person name="Finn R."/>
            <person name="Kale V."/>
            <person name="Holt S."/>
            <person name="Cochrane G."/>
            <person name="Meng A."/>
            <person name="Brown T."/>
            <person name="Cohen L."/>
        </authorList>
    </citation>
    <scope>NUCLEOTIDE SEQUENCE</scope>
    <source>
        <strain evidence="8">PLY182g</strain>
    </source>
</reference>
<evidence type="ECO:0000256" key="5">
    <source>
        <dbReference type="HAMAP-Rule" id="MF_03012"/>
    </source>
</evidence>
<evidence type="ECO:0000256" key="3">
    <source>
        <dbReference type="ARBA" id="ARBA00022540"/>
    </source>
</evidence>
<dbReference type="GO" id="GO:0071541">
    <property type="term" value="C:eukaryotic translation initiation factor 3 complex, eIF3m"/>
    <property type="evidence" value="ECO:0007669"/>
    <property type="project" value="UniProtKB-UniRule"/>
</dbReference>
<comment type="similarity">
    <text evidence="1">Belongs to the CSN7/EIF3M family. CSN7 subfamily.</text>
</comment>
<dbReference type="SMART" id="SM00088">
    <property type="entry name" value="PINT"/>
    <property type="match status" value="1"/>
</dbReference>
<evidence type="ECO:0000256" key="6">
    <source>
        <dbReference type="SAM" id="MobiDB-lite"/>
    </source>
</evidence>
<dbReference type="InterPro" id="IPR000717">
    <property type="entry name" value="PCI_dom"/>
</dbReference>
<comment type="subcellular location">
    <subcellularLocation>
        <location evidence="5">Cytoplasm</location>
    </subcellularLocation>
</comment>
<dbReference type="HAMAP" id="MF_03012">
    <property type="entry name" value="eIF3m"/>
    <property type="match status" value="1"/>
</dbReference>
<accession>A0A7S0PW65</accession>
<evidence type="ECO:0000256" key="4">
    <source>
        <dbReference type="ARBA" id="ARBA00022917"/>
    </source>
</evidence>
<dbReference type="GO" id="GO:0016282">
    <property type="term" value="C:eukaryotic 43S preinitiation complex"/>
    <property type="evidence" value="ECO:0007669"/>
    <property type="project" value="UniProtKB-UniRule"/>
</dbReference>
<dbReference type="GO" id="GO:0001732">
    <property type="term" value="P:formation of cytoplasmic translation initiation complex"/>
    <property type="evidence" value="ECO:0007669"/>
    <property type="project" value="UniProtKB-UniRule"/>
</dbReference>
<dbReference type="AlphaFoldDB" id="A0A7S0PW65"/>
<evidence type="ECO:0000313" key="8">
    <source>
        <dbReference type="EMBL" id="CAD8601418.1"/>
    </source>
</evidence>
<evidence type="ECO:0000256" key="2">
    <source>
        <dbReference type="ARBA" id="ARBA00022490"/>
    </source>
</evidence>
<keyword evidence="3 5" id="KW-0396">Initiation factor</keyword>
<keyword evidence="2 5" id="KW-0963">Cytoplasm</keyword>
<dbReference type="InterPro" id="IPR027528">
    <property type="entry name" value="eIF3m"/>
</dbReference>
<dbReference type="SUPFAM" id="SSF46785">
    <property type="entry name" value="Winged helix' DNA-binding domain"/>
    <property type="match status" value="1"/>
</dbReference>
<dbReference type="PANTHER" id="PTHR15350">
    <property type="entry name" value="COP9 SIGNALOSOME COMPLEX SUBUNIT 7/DENDRITIC CELL PROTEIN GA17"/>
    <property type="match status" value="1"/>
</dbReference>
<comment type="function">
    <text evidence="5">Component of the eukaryotic translation initiation factor 3 (eIF-3) complex, which is involved in protein synthesis of a specialized repertoire of mRNAs and, together with other initiation factors, stimulates binding of mRNA and methionyl-tRNAi to the 40S ribosome. The eIF-3 complex specifically targets and initiates translation of a subset of mRNAs involved in cell proliferation.</text>
</comment>
<dbReference type="GO" id="GO:0033290">
    <property type="term" value="C:eukaryotic 48S preinitiation complex"/>
    <property type="evidence" value="ECO:0007669"/>
    <property type="project" value="UniProtKB-UniRule"/>
</dbReference>
<gene>
    <name evidence="8" type="ORF">CPEL01642_LOCUS4748</name>
</gene>
<dbReference type="InterPro" id="IPR036390">
    <property type="entry name" value="WH_DNA-bd_sf"/>
</dbReference>
<comment type="similarity">
    <text evidence="5">Belongs to the eIF-3 subunit M family.</text>
</comment>
<comment type="subunit">
    <text evidence="5">Component of the eukaryotic translation initiation factor 3 (eIF-3) complex.</text>
</comment>
<sequence length="417" mass="46647">MIAAGIIFKTSDELDFVGELAGWISPPAPVEPAPAEDATAAEGEQPQAVQPSAFQQECLAQEAAGEFEPLYAKLAAALAERFGTEPETDVECVYTLLVQLLLKWELLPTKLLPLADELCGSTEVRPLLRRNLLLSLHSLVQQCGLVELRFAMLMKLLHFCSKTQTLDPLLGGAPKRIATVEKWVREWELSTEQKRDIWGVVFDTYVHDSAATYENALKYLPLHDESALQSDPQLRQRLVQAMLVTIRSSELLHCDKLAQLPVVHQLASDEEYKLLGRLLQICAREMYADYKAFYVQPNVQGFFVQHNLSHEACTRKMRLLTIVSLGHAAKELSYDNIAAALEIPKDQVESWVVDAIASELLSAKMDQVRELVIVNVCLEREFGMQQWETLKTSLSQWGESVQGLLQVVVNSRPAPAQ</sequence>
<evidence type="ECO:0000256" key="1">
    <source>
        <dbReference type="ARBA" id="ARBA00008482"/>
    </source>
</evidence>
<dbReference type="Pfam" id="PF01399">
    <property type="entry name" value="PCI"/>
    <property type="match status" value="1"/>
</dbReference>
<dbReference type="PROSITE" id="PS50250">
    <property type="entry name" value="PCI"/>
    <property type="match status" value="1"/>
</dbReference>
<dbReference type="GO" id="GO:0003743">
    <property type="term" value="F:translation initiation factor activity"/>
    <property type="evidence" value="ECO:0007669"/>
    <property type="project" value="UniProtKB-UniRule"/>
</dbReference>